<dbReference type="PANTHER" id="PTHR11040">
    <property type="entry name" value="ZINC/IRON TRANSPORTER"/>
    <property type="match status" value="1"/>
</dbReference>
<organism evidence="9 10">
    <name type="scientific">Caldanaerobius fijiensis DSM 17918</name>
    <dbReference type="NCBI Taxonomy" id="1121256"/>
    <lineage>
        <taxon>Bacteria</taxon>
        <taxon>Bacillati</taxon>
        <taxon>Bacillota</taxon>
        <taxon>Clostridia</taxon>
        <taxon>Thermoanaerobacterales</taxon>
        <taxon>Thermoanaerobacteraceae</taxon>
        <taxon>Caldanaerobius</taxon>
    </lineage>
</organism>
<keyword evidence="10" id="KW-1185">Reference proteome</keyword>
<evidence type="ECO:0000313" key="9">
    <source>
        <dbReference type="EMBL" id="SHE58421.1"/>
    </source>
</evidence>
<keyword evidence="5" id="KW-0862">Zinc</keyword>
<feature type="transmembrane region" description="Helical" evidence="8">
    <location>
        <begin position="225"/>
        <end position="243"/>
    </location>
</feature>
<name>A0A1M4UNT0_9THEO</name>
<evidence type="ECO:0000256" key="3">
    <source>
        <dbReference type="ARBA" id="ARBA00022475"/>
    </source>
</evidence>
<feature type="transmembrane region" description="Helical" evidence="8">
    <location>
        <begin position="6"/>
        <end position="26"/>
    </location>
</feature>
<dbReference type="Proteomes" id="UP000184088">
    <property type="component" value="Unassembled WGS sequence"/>
</dbReference>
<evidence type="ECO:0000256" key="4">
    <source>
        <dbReference type="ARBA" id="ARBA00022692"/>
    </source>
</evidence>
<dbReference type="STRING" id="1121256.SAMN02746089_00470"/>
<evidence type="ECO:0000256" key="2">
    <source>
        <dbReference type="ARBA" id="ARBA00006939"/>
    </source>
</evidence>
<dbReference type="GO" id="GO:0005886">
    <property type="term" value="C:plasma membrane"/>
    <property type="evidence" value="ECO:0007669"/>
    <property type="project" value="UniProtKB-SubCell"/>
</dbReference>
<keyword evidence="6 8" id="KW-1133">Transmembrane helix</keyword>
<reference evidence="9 10" key="1">
    <citation type="submission" date="2016-11" db="EMBL/GenBank/DDBJ databases">
        <authorList>
            <person name="Jaros S."/>
            <person name="Januszkiewicz K."/>
            <person name="Wedrychowicz H."/>
        </authorList>
    </citation>
    <scope>NUCLEOTIDE SEQUENCE [LARGE SCALE GENOMIC DNA]</scope>
    <source>
        <strain evidence="9 10">DSM 17918</strain>
    </source>
</reference>
<comment type="similarity">
    <text evidence="2">Belongs to the ZIP transporter (TC 2.A.5) family.</text>
</comment>
<keyword evidence="4 8" id="KW-0812">Transmembrane</keyword>
<evidence type="ECO:0000256" key="7">
    <source>
        <dbReference type="ARBA" id="ARBA00023136"/>
    </source>
</evidence>
<dbReference type="AlphaFoldDB" id="A0A1M4UNT0"/>
<feature type="transmembrane region" description="Helical" evidence="8">
    <location>
        <begin position="33"/>
        <end position="54"/>
    </location>
</feature>
<sequence length="244" mass="25959">MLNMIIFSFFVGIIGTGIGGLVAFIYKKPTNRLISTTLGFAGGLMLAVVCFDLLPEAFEVGGLINGIVGMVIGVLLVTYFDMWVGEVLPNNHNMKGIDYIKMGVLMGMAIAVHNFPEGLAIGTSFSTSKELGMSLMLVIGLHDIPEGIAMAAPMSIGGVNKFKVFMYTVLSGIPTGVAVLIGLYLGKISPMVISQSMGFAGGAMLYVTCGEMIPRSRNIYRGRISVLGMIFGVIGGIIITRIFR</sequence>
<evidence type="ECO:0000256" key="8">
    <source>
        <dbReference type="SAM" id="Phobius"/>
    </source>
</evidence>
<evidence type="ECO:0000313" key="10">
    <source>
        <dbReference type="Proteomes" id="UP000184088"/>
    </source>
</evidence>
<keyword evidence="7 8" id="KW-0472">Membrane</keyword>
<dbReference type="RefSeq" id="WP_073341495.1">
    <property type="nucleotide sequence ID" value="NZ_FQVH01000003.1"/>
</dbReference>
<gene>
    <name evidence="9" type="ORF">SAMN02746089_00470</name>
</gene>
<dbReference type="EMBL" id="FQVH01000003">
    <property type="protein sequence ID" value="SHE58421.1"/>
    <property type="molecule type" value="Genomic_DNA"/>
</dbReference>
<evidence type="ECO:0000256" key="5">
    <source>
        <dbReference type="ARBA" id="ARBA00022833"/>
    </source>
</evidence>
<proteinExistence type="inferred from homology"/>
<dbReference type="PANTHER" id="PTHR11040:SF211">
    <property type="entry name" value="ZINC TRANSPORTER ZIP11"/>
    <property type="match status" value="1"/>
</dbReference>
<dbReference type="OrthoDB" id="9787346at2"/>
<dbReference type="GO" id="GO:0005385">
    <property type="term" value="F:zinc ion transmembrane transporter activity"/>
    <property type="evidence" value="ECO:0007669"/>
    <property type="project" value="TreeGrafter"/>
</dbReference>
<evidence type="ECO:0000256" key="1">
    <source>
        <dbReference type="ARBA" id="ARBA00004651"/>
    </source>
</evidence>
<evidence type="ECO:0000256" key="6">
    <source>
        <dbReference type="ARBA" id="ARBA00022989"/>
    </source>
</evidence>
<feature type="transmembrane region" description="Helical" evidence="8">
    <location>
        <begin position="96"/>
        <end position="115"/>
    </location>
</feature>
<keyword evidence="3" id="KW-1003">Cell membrane</keyword>
<dbReference type="InterPro" id="IPR003689">
    <property type="entry name" value="ZIP"/>
</dbReference>
<protein>
    <submittedName>
        <fullName evidence="9">Zinc transporter, ZIP family</fullName>
    </submittedName>
</protein>
<dbReference type="Pfam" id="PF02535">
    <property type="entry name" value="Zip"/>
    <property type="match status" value="1"/>
</dbReference>
<feature type="transmembrane region" description="Helical" evidence="8">
    <location>
        <begin position="60"/>
        <end position="84"/>
    </location>
</feature>
<accession>A0A1M4UNT0</accession>
<feature type="transmembrane region" description="Helical" evidence="8">
    <location>
        <begin position="164"/>
        <end position="186"/>
    </location>
</feature>
<comment type="subcellular location">
    <subcellularLocation>
        <location evidence="1">Cell membrane</location>
        <topology evidence="1">Multi-pass membrane protein</topology>
    </subcellularLocation>
</comment>